<accession>A0A7X0P1U8</accession>
<dbReference type="EMBL" id="JACHMI010000001">
    <property type="protein sequence ID" value="MBB6553705.1"/>
    <property type="molecule type" value="Genomic_DNA"/>
</dbReference>
<name>A0A7X0P1U8_9ACTN</name>
<sequence length="44" mass="4991">MLDRSGRHQRAPGRTREIPMVKTARRYAKYAISTLSTAIFVLNG</sequence>
<organism evidence="1 2">
    <name type="scientific">Nonomuraea rubra</name>
    <dbReference type="NCBI Taxonomy" id="46180"/>
    <lineage>
        <taxon>Bacteria</taxon>
        <taxon>Bacillati</taxon>
        <taxon>Actinomycetota</taxon>
        <taxon>Actinomycetes</taxon>
        <taxon>Streptosporangiales</taxon>
        <taxon>Streptosporangiaceae</taxon>
        <taxon>Nonomuraea</taxon>
    </lineage>
</organism>
<comment type="caution">
    <text evidence="1">The sequence shown here is derived from an EMBL/GenBank/DDBJ whole genome shotgun (WGS) entry which is preliminary data.</text>
</comment>
<proteinExistence type="predicted"/>
<protein>
    <submittedName>
        <fullName evidence="1">Uncharacterized protein</fullName>
    </submittedName>
</protein>
<dbReference type="Proteomes" id="UP000565579">
    <property type="component" value="Unassembled WGS sequence"/>
</dbReference>
<keyword evidence="2" id="KW-1185">Reference proteome</keyword>
<evidence type="ECO:0000313" key="1">
    <source>
        <dbReference type="EMBL" id="MBB6553705.1"/>
    </source>
</evidence>
<dbReference type="AlphaFoldDB" id="A0A7X0P1U8"/>
<gene>
    <name evidence="1" type="ORF">HD593_008500</name>
</gene>
<dbReference type="RefSeq" id="WP_345153798.1">
    <property type="nucleotide sequence ID" value="NZ_BAAAXY010000238.1"/>
</dbReference>
<evidence type="ECO:0000313" key="2">
    <source>
        <dbReference type="Proteomes" id="UP000565579"/>
    </source>
</evidence>
<reference evidence="1 2" key="1">
    <citation type="submission" date="2020-08" db="EMBL/GenBank/DDBJ databases">
        <title>Sequencing the genomes of 1000 actinobacteria strains.</title>
        <authorList>
            <person name="Klenk H.-P."/>
        </authorList>
    </citation>
    <scope>NUCLEOTIDE SEQUENCE [LARGE SCALE GENOMIC DNA]</scope>
    <source>
        <strain evidence="1 2">DSM 43768</strain>
    </source>
</reference>